<name>A0ABM7ZSM6_STRNI</name>
<dbReference type="Proteomes" id="UP001059597">
    <property type="component" value="Chromosome"/>
</dbReference>
<sequence>MEGMDTPVEAASNPAKWIESTGGPFVIVSATHAALWRGIEGEDYDEACLVEDYLGRVEFGPAAQKVPGIVVADEPLPATFLPDLQCLLQWSYAPSAEALIDGAHSSFDRIDDWHQGPVLDIHGQLIMFDATVPGHSLEQAETLPVPLPAGSYQFHTADFEVGDDVAGRLHAIRPLNPHRSANWGGAAHAR</sequence>
<dbReference type="InterPro" id="IPR028961">
    <property type="entry name" value="Imm21"/>
</dbReference>
<reference evidence="1" key="1">
    <citation type="submission" date="2022-06" db="EMBL/GenBank/DDBJ databases">
        <title>Complete genome sequence of Streptomyces nigrescens HEK616.</title>
        <authorList>
            <person name="Asamizu S."/>
            <person name="Onaka H."/>
        </authorList>
    </citation>
    <scope>NUCLEOTIDE SEQUENCE</scope>
    <source>
        <strain evidence="1">HEK616</strain>
    </source>
</reference>
<dbReference type="EMBL" id="AP026073">
    <property type="protein sequence ID" value="BDM69390.1"/>
    <property type="molecule type" value="Genomic_DNA"/>
</dbReference>
<dbReference type="RefSeq" id="WP_261953300.1">
    <property type="nucleotide sequence ID" value="NZ_AP026073.1"/>
</dbReference>
<accession>A0ABM7ZSM6</accession>
<proteinExistence type="predicted"/>
<organism evidence="1 2">
    <name type="scientific">Streptomyces nigrescens</name>
    <dbReference type="NCBI Taxonomy" id="1920"/>
    <lineage>
        <taxon>Bacteria</taxon>
        <taxon>Bacillati</taxon>
        <taxon>Actinomycetota</taxon>
        <taxon>Actinomycetes</taxon>
        <taxon>Kitasatosporales</taxon>
        <taxon>Streptomycetaceae</taxon>
        <taxon>Streptomyces</taxon>
    </lineage>
</organism>
<gene>
    <name evidence="1" type="ORF">HEK616_28770</name>
</gene>
<keyword evidence="2" id="KW-1185">Reference proteome</keyword>
<evidence type="ECO:0000313" key="1">
    <source>
        <dbReference type="EMBL" id="BDM69390.1"/>
    </source>
</evidence>
<dbReference type="Pfam" id="PF15589">
    <property type="entry name" value="Imm21"/>
    <property type="match status" value="1"/>
</dbReference>
<evidence type="ECO:0000313" key="2">
    <source>
        <dbReference type="Proteomes" id="UP001059597"/>
    </source>
</evidence>
<protein>
    <submittedName>
        <fullName evidence="1">Uncharacterized protein</fullName>
    </submittedName>
</protein>